<proteinExistence type="predicted"/>
<dbReference type="WBParaSite" id="ACRNAN_scaffold7638.g16328.t1">
    <property type="protein sequence ID" value="ACRNAN_scaffold7638.g16328.t1"/>
    <property type="gene ID" value="ACRNAN_scaffold7638.g16328"/>
</dbReference>
<keyword evidence="1" id="KW-1185">Reference proteome</keyword>
<organism evidence="1 2">
    <name type="scientific">Acrobeloides nanus</name>
    <dbReference type="NCBI Taxonomy" id="290746"/>
    <lineage>
        <taxon>Eukaryota</taxon>
        <taxon>Metazoa</taxon>
        <taxon>Ecdysozoa</taxon>
        <taxon>Nematoda</taxon>
        <taxon>Chromadorea</taxon>
        <taxon>Rhabditida</taxon>
        <taxon>Tylenchina</taxon>
        <taxon>Cephalobomorpha</taxon>
        <taxon>Cephaloboidea</taxon>
        <taxon>Cephalobidae</taxon>
        <taxon>Acrobeloides</taxon>
    </lineage>
</organism>
<dbReference type="Proteomes" id="UP000887540">
    <property type="component" value="Unplaced"/>
</dbReference>
<evidence type="ECO:0000313" key="1">
    <source>
        <dbReference type="Proteomes" id="UP000887540"/>
    </source>
</evidence>
<sequence>MEISHEDLSVQERDVSSNGTQISKITWYKRVSNYFGNLCRLGYETDGTFNPDHVDFETCFGLFHTKIE</sequence>
<name>A0A914EG70_9BILA</name>
<accession>A0A914EG70</accession>
<reference evidence="2" key="1">
    <citation type="submission" date="2022-11" db="UniProtKB">
        <authorList>
            <consortium name="WormBaseParasite"/>
        </authorList>
    </citation>
    <scope>IDENTIFICATION</scope>
</reference>
<dbReference type="AlphaFoldDB" id="A0A914EG70"/>
<protein>
    <submittedName>
        <fullName evidence="2">Uncharacterized protein</fullName>
    </submittedName>
</protein>
<evidence type="ECO:0000313" key="2">
    <source>
        <dbReference type="WBParaSite" id="ACRNAN_scaffold7638.g16328.t1"/>
    </source>
</evidence>